<proteinExistence type="predicted"/>
<gene>
    <name evidence="2" type="ORF">BPO_0582</name>
</gene>
<protein>
    <recommendedName>
        <fullName evidence="1">Phage head morphogenesis domain-containing protein</fullName>
    </recommendedName>
</protein>
<accession>A0AAU0EZ50</accession>
<reference evidence="2" key="1">
    <citation type="submission" date="2023-10" db="EMBL/GenBank/DDBJ databases">
        <title>Characterization and whole genome sequencing of a novel strain of Bergeyella porcorum QD2021 isolated from pig.</title>
        <authorList>
            <person name="Liu G."/>
            <person name="Chen C."/>
            <person name="Han X."/>
        </authorList>
    </citation>
    <scope>NUCLEOTIDE SEQUENCE</scope>
    <source>
        <strain evidence="2">QD2021</strain>
    </source>
</reference>
<evidence type="ECO:0000313" key="3">
    <source>
        <dbReference type="Proteomes" id="UP001432059"/>
    </source>
</evidence>
<dbReference type="AlphaFoldDB" id="A0AAU0EZ50"/>
<organism evidence="2 3">
    <name type="scientific">Bergeyella porcorum</name>
    <dbReference type="NCBI Taxonomy" id="1735111"/>
    <lineage>
        <taxon>Bacteria</taxon>
        <taxon>Pseudomonadati</taxon>
        <taxon>Bacteroidota</taxon>
        <taxon>Flavobacteriia</taxon>
        <taxon>Flavobacteriales</taxon>
        <taxon>Weeksellaceae</taxon>
        <taxon>Bergeyella</taxon>
    </lineage>
</organism>
<evidence type="ECO:0000313" key="2">
    <source>
        <dbReference type="EMBL" id="WOC51229.1"/>
    </source>
</evidence>
<dbReference type="InterPro" id="IPR006528">
    <property type="entry name" value="Phage_head_morphogenesis_dom"/>
</dbReference>
<dbReference type="EMBL" id="CP136426">
    <property type="protein sequence ID" value="WOC51229.1"/>
    <property type="molecule type" value="Genomic_DNA"/>
</dbReference>
<evidence type="ECO:0000259" key="1">
    <source>
        <dbReference type="Pfam" id="PF04233"/>
    </source>
</evidence>
<dbReference type="Pfam" id="PF04233">
    <property type="entry name" value="Phage_Mu_F"/>
    <property type="match status" value="1"/>
</dbReference>
<dbReference type="KEGG" id="bpor:BPO_0582"/>
<feature type="domain" description="Phage head morphogenesis" evidence="1">
    <location>
        <begin position="26"/>
        <end position="103"/>
    </location>
</feature>
<dbReference type="Proteomes" id="UP001432059">
    <property type="component" value="Chromosome"/>
</dbReference>
<sequence>MVRKDGSLRPWNEFKREALMVVGESNRYLKTEYNTVVSGAQMSRMWQEIQRDKHIFPFVQFDVVKDGRTSDICSPLDKLIFEVDSPVLAYYFPPNHFNCRTRVRKLRNGVPSKNYTLPDIPTEFKNNAGMCPPAYKLLSNDKDKKPIRKECGEIFTEENRYIKNTPKEVLKIGYQYADRWKTYEKYKSDPDYYDVEFNSLGGVKATHKDHNFDEATGISEKHIQNLFFNLGHIFTLETENPKIEGKKIDGYLNNSSFDISVILGKGKNTIKRALNHSRGKGAENAILYFSNKESFDFERLKEGIDKYKGQTDYRFKNIIYIIENKIYYY</sequence>
<name>A0AAU0EZ50_9FLAO</name>
<keyword evidence="3" id="KW-1185">Reference proteome</keyword>